<dbReference type="Gene3D" id="3.40.50.720">
    <property type="entry name" value="NAD(P)-binding Rossmann-like Domain"/>
    <property type="match status" value="1"/>
</dbReference>
<dbReference type="SUPFAM" id="SSF51735">
    <property type="entry name" value="NAD(P)-binding Rossmann-fold domains"/>
    <property type="match status" value="1"/>
</dbReference>
<dbReference type="EMBL" id="JANSUY010000019">
    <property type="protein sequence ID" value="MCR9016843.1"/>
    <property type="molecule type" value="Genomic_DNA"/>
</dbReference>
<dbReference type="RefSeq" id="WP_258424689.1">
    <property type="nucleotide sequence ID" value="NZ_JANSUY010000019.1"/>
</dbReference>
<dbReference type="InterPro" id="IPR036291">
    <property type="entry name" value="NAD(P)-bd_dom_sf"/>
</dbReference>
<dbReference type="PANTHER" id="PTHR43377:SF2">
    <property type="entry name" value="BINDING ROSSMANN FOLD OXIDOREDUCTASE, PUTATIVE (AFU_ORTHOLOGUE AFUA_4G00560)-RELATED"/>
    <property type="match status" value="1"/>
</dbReference>
<evidence type="ECO:0000313" key="3">
    <source>
        <dbReference type="EMBL" id="MCR9016843.1"/>
    </source>
</evidence>
<dbReference type="InterPro" id="IPR051450">
    <property type="entry name" value="Gfo/Idh/MocA_Oxidoreductases"/>
</dbReference>
<dbReference type="Pfam" id="PF02894">
    <property type="entry name" value="GFO_IDH_MocA_C"/>
    <property type="match status" value="1"/>
</dbReference>
<dbReference type="PROSITE" id="PS51318">
    <property type="entry name" value="TAT"/>
    <property type="match status" value="1"/>
</dbReference>
<accession>A0A9X2P9L2</accession>
<dbReference type="InterPro" id="IPR006311">
    <property type="entry name" value="TAT_signal"/>
</dbReference>
<feature type="domain" description="Gfo/Idh/MocA-like oxidoreductase C-terminal" evidence="2">
    <location>
        <begin position="181"/>
        <end position="442"/>
    </location>
</feature>
<proteinExistence type="predicted"/>
<dbReference type="AlphaFoldDB" id="A0A9X2P9L2"/>
<dbReference type="InterPro" id="IPR004104">
    <property type="entry name" value="Gfo/Idh/MocA-like_OxRdtase_C"/>
</dbReference>
<dbReference type="InterPro" id="IPR000683">
    <property type="entry name" value="Gfo/Idh/MocA-like_OxRdtase_N"/>
</dbReference>
<sequence length="457" mass="51786">MKTHSTDSSRRKFLAKSATLAAGSVFLNGIAEALTLHDNPAAKMKIALVGLGVRGANMFGRDVQNVYKDQIEFVGLCDINPGRLEFGKKYLGVECPLFTDFDQMLIERKPDVVIVTTMDSTHHIFIIKALEAGINVITEKPMTTDEDKCQAILDAERKSGKKVIVTFNYRYSPHRQRIYEILRNGEIGDITSVDFHWYLNTSHGADYFRRWHGYKAKGGTLLVHKSTHHFDLLNWWLDSDPEEVFAYGALEFYGKNGPFRSTNCRPCPHKSKCDFYWDITKSKHMVELYVNNEHHDGYLRDGCVFREDIDIYDKMAVQIRYMNGVQVSYSLTTYSPYEGYRIAFNGTKGRVEAWIKESQPWEEKEEDEIRLTKNFGETELIVIPHGGGGHGGGDTRLKDKLFLDPNMADPYRQSAGTRDGAMSILVGIAARNSIESGKPIKVADLTDIELKKSGRGK</sequence>
<dbReference type="Pfam" id="PF01408">
    <property type="entry name" value="GFO_IDH_MocA"/>
    <property type="match status" value="1"/>
</dbReference>
<protein>
    <submittedName>
        <fullName evidence="3">Gfo/Idh/MocA family oxidoreductase</fullName>
    </submittedName>
</protein>
<keyword evidence="4" id="KW-1185">Reference proteome</keyword>
<dbReference type="Gene3D" id="3.30.360.10">
    <property type="entry name" value="Dihydrodipicolinate Reductase, domain 2"/>
    <property type="match status" value="1"/>
</dbReference>
<evidence type="ECO:0000259" key="1">
    <source>
        <dbReference type="Pfam" id="PF01408"/>
    </source>
</evidence>
<feature type="domain" description="Gfo/Idh/MocA-like oxidoreductase N-terminal" evidence="1">
    <location>
        <begin position="44"/>
        <end position="167"/>
    </location>
</feature>
<comment type="caution">
    <text evidence="3">The sequence shown here is derived from an EMBL/GenBank/DDBJ whole genome shotgun (WGS) entry which is preliminary data.</text>
</comment>
<dbReference type="PANTHER" id="PTHR43377">
    <property type="entry name" value="BILIVERDIN REDUCTASE A"/>
    <property type="match status" value="1"/>
</dbReference>
<organism evidence="3 4">
    <name type="scientific">Aquiflexum gelatinilyticum</name>
    <dbReference type="NCBI Taxonomy" id="2961943"/>
    <lineage>
        <taxon>Bacteria</taxon>
        <taxon>Pseudomonadati</taxon>
        <taxon>Bacteroidota</taxon>
        <taxon>Cytophagia</taxon>
        <taxon>Cytophagales</taxon>
        <taxon>Cyclobacteriaceae</taxon>
        <taxon>Aquiflexum</taxon>
    </lineage>
</organism>
<evidence type="ECO:0000259" key="2">
    <source>
        <dbReference type="Pfam" id="PF02894"/>
    </source>
</evidence>
<evidence type="ECO:0000313" key="4">
    <source>
        <dbReference type="Proteomes" id="UP001142175"/>
    </source>
</evidence>
<reference evidence="3" key="1">
    <citation type="submission" date="2022-08" db="EMBL/GenBank/DDBJ databases">
        <authorList>
            <person name="Zhang D."/>
        </authorList>
    </citation>
    <scope>NUCLEOTIDE SEQUENCE</scope>
    <source>
        <strain evidence="3">XJ19-11</strain>
    </source>
</reference>
<gene>
    <name evidence="3" type="ORF">NU887_17555</name>
</gene>
<dbReference type="GO" id="GO:0000166">
    <property type="term" value="F:nucleotide binding"/>
    <property type="evidence" value="ECO:0007669"/>
    <property type="project" value="InterPro"/>
</dbReference>
<name>A0A9X2P9L2_9BACT</name>
<dbReference type="Proteomes" id="UP001142175">
    <property type="component" value="Unassembled WGS sequence"/>
</dbReference>
<dbReference type="SUPFAM" id="SSF55347">
    <property type="entry name" value="Glyceraldehyde-3-phosphate dehydrogenase-like, C-terminal domain"/>
    <property type="match status" value="1"/>
</dbReference>